<keyword evidence="2" id="KW-1185">Reference proteome</keyword>
<accession>A0ABD2CD70</accession>
<protein>
    <submittedName>
        <fullName evidence="1">Uncharacterized protein</fullName>
    </submittedName>
</protein>
<reference evidence="1 2" key="1">
    <citation type="journal article" date="2024" name="Ann. Entomol. Soc. Am.">
        <title>Genomic analyses of the southern and eastern yellowjacket wasps (Hymenoptera: Vespidae) reveal evolutionary signatures of social life.</title>
        <authorList>
            <person name="Catto M.A."/>
            <person name="Caine P.B."/>
            <person name="Orr S.E."/>
            <person name="Hunt B.G."/>
            <person name="Goodisman M.A.D."/>
        </authorList>
    </citation>
    <scope>NUCLEOTIDE SEQUENCE [LARGE SCALE GENOMIC DNA]</scope>
    <source>
        <strain evidence="1">232</strain>
        <tissue evidence="1">Head and thorax</tissue>
    </source>
</reference>
<comment type="caution">
    <text evidence="1">The sequence shown here is derived from an EMBL/GenBank/DDBJ whole genome shotgun (WGS) entry which is preliminary data.</text>
</comment>
<sequence>MKRGGGDGLPLGGDIRQPPLTSQCITEEDLDQLRCRPTSFSTNYESSTLNFDLNRGRLLRHEAKKRLYAVDASTNCGSRGQLLDY</sequence>
<evidence type="ECO:0000313" key="1">
    <source>
        <dbReference type="EMBL" id="KAL2743008.1"/>
    </source>
</evidence>
<evidence type="ECO:0000313" key="2">
    <source>
        <dbReference type="Proteomes" id="UP001607303"/>
    </source>
</evidence>
<name>A0ABD2CD70_VESMC</name>
<organism evidence="1 2">
    <name type="scientific">Vespula maculifrons</name>
    <name type="common">Eastern yellow jacket</name>
    <name type="synonym">Wasp</name>
    <dbReference type="NCBI Taxonomy" id="7453"/>
    <lineage>
        <taxon>Eukaryota</taxon>
        <taxon>Metazoa</taxon>
        <taxon>Ecdysozoa</taxon>
        <taxon>Arthropoda</taxon>
        <taxon>Hexapoda</taxon>
        <taxon>Insecta</taxon>
        <taxon>Pterygota</taxon>
        <taxon>Neoptera</taxon>
        <taxon>Endopterygota</taxon>
        <taxon>Hymenoptera</taxon>
        <taxon>Apocrita</taxon>
        <taxon>Aculeata</taxon>
        <taxon>Vespoidea</taxon>
        <taxon>Vespidae</taxon>
        <taxon>Vespinae</taxon>
        <taxon>Vespula</taxon>
    </lineage>
</organism>
<dbReference type="EMBL" id="JAYRBN010000056">
    <property type="protein sequence ID" value="KAL2743008.1"/>
    <property type="molecule type" value="Genomic_DNA"/>
</dbReference>
<dbReference type="Proteomes" id="UP001607303">
    <property type="component" value="Unassembled WGS sequence"/>
</dbReference>
<dbReference type="AlphaFoldDB" id="A0ABD2CD70"/>
<proteinExistence type="predicted"/>
<gene>
    <name evidence="1" type="ORF">V1477_008497</name>
</gene>